<feature type="transmembrane region" description="Helical" evidence="10">
    <location>
        <begin position="226"/>
        <end position="243"/>
    </location>
</feature>
<evidence type="ECO:0000313" key="13">
    <source>
        <dbReference type="Proteomes" id="UP000509478"/>
    </source>
</evidence>
<name>A0A7D5M3L3_9ARCH</name>
<evidence type="ECO:0000313" key="12">
    <source>
        <dbReference type="EMBL" id="QLH06374.1"/>
    </source>
</evidence>
<gene>
    <name evidence="12" type="ORF">C5F50_04250</name>
</gene>
<dbReference type="KEGG" id="nue:C5F50_04250"/>
<keyword evidence="5 10" id="KW-1133">Transmembrane helix</keyword>
<feature type="transmembrane region" description="Helical" evidence="10">
    <location>
        <begin position="370"/>
        <end position="393"/>
    </location>
</feature>
<feature type="domain" description="Cation/H+ exchanger transmembrane" evidence="11">
    <location>
        <begin position="14"/>
        <end position="395"/>
    </location>
</feature>
<dbReference type="EMBL" id="CP026995">
    <property type="protein sequence ID" value="QLH06374.1"/>
    <property type="molecule type" value="Genomic_DNA"/>
</dbReference>
<evidence type="ECO:0000256" key="9">
    <source>
        <dbReference type="ARBA" id="ARBA00023201"/>
    </source>
</evidence>
<dbReference type="GO" id="GO:0006814">
    <property type="term" value="P:sodium ion transport"/>
    <property type="evidence" value="ECO:0007669"/>
    <property type="project" value="UniProtKB-KW"/>
</dbReference>
<organism evidence="12 13">
    <name type="scientific">Nitrosopumilus ureiphilus</name>
    <dbReference type="NCBI Taxonomy" id="1470067"/>
    <lineage>
        <taxon>Archaea</taxon>
        <taxon>Nitrososphaerota</taxon>
        <taxon>Nitrososphaeria</taxon>
        <taxon>Nitrosopumilales</taxon>
        <taxon>Nitrosopumilaceae</taxon>
        <taxon>Nitrosopumilus</taxon>
    </lineage>
</organism>
<dbReference type="RefSeq" id="WP_179372451.1">
    <property type="nucleotide sequence ID" value="NZ_CP026995.1"/>
</dbReference>
<dbReference type="Gene3D" id="1.20.1530.20">
    <property type="match status" value="1"/>
</dbReference>
<proteinExistence type="predicted"/>
<feature type="transmembrane region" description="Helical" evidence="10">
    <location>
        <begin position="6"/>
        <end position="24"/>
    </location>
</feature>
<keyword evidence="2" id="KW-0813">Transport</keyword>
<dbReference type="InterPro" id="IPR006153">
    <property type="entry name" value="Cation/H_exchanger_TM"/>
</dbReference>
<feature type="transmembrane region" description="Helical" evidence="10">
    <location>
        <begin position="340"/>
        <end position="364"/>
    </location>
</feature>
<dbReference type="OrthoDB" id="12029at2157"/>
<feature type="transmembrane region" description="Helical" evidence="10">
    <location>
        <begin position="306"/>
        <end position="328"/>
    </location>
</feature>
<dbReference type="Proteomes" id="UP000509478">
    <property type="component" value="Chromosome"/>
</dbReference>
<feature type="transmembrane region" description="Helical" evidence="10">
    <location>
        <begin position="274"/>
        <end position="294"/>
    </location>
</feature>
<feature type="transmembrane region" description="Helical" evidence="10">
    <location>
        <begin position="87"/>
        <end position="110"/>
    </location>
</feature>
<evidence type="ECO:0000256" key="1">
    <source>
        <dbReference type="ARBA" id="ARBA00004141"/>
    </source>
</evidence>
<evidence type="ECO:0000256" key="5">
    <source>
        <dbReference type="ARBA" id="ARBA00022989"/>
    </source>
</evidence>
<feature type="transmembrane region" description="Helical" evidence="10">
    <location>
        <begin position="249"/>
        <end position="267"/>
    </location>
</feature>
<feature type="transmembrane region" description="Helical" evidence="10">
    <location>
        <begin position="36"/>
        <end position="52"/>
    </location>
</feature>
<keyword evidence="7" id="KW-0406">Ion transport</keyword>
<reference evidence="12 13" key="1">
    <citation type="submission" date="2018-02" db="EMBL/GenBank/DDBJ databases">
        <title>Complete genome of Nitrosopumilus ureaphilus PS0.</title>
        <authorList>
            <person name="Qin W."/>
            <person name="Zheng Y."/>
            <person name="Stahl D.A."/>
        </authorList>
    </citation>
    <scope>NUCLEOTIDE SEQUENCE [LARGE SCALE GENOMIC DNA]</scope>
    <source>
        <strain evidence="12 13">PS0</strain>
    </source>
</reference>
<evidence type="ECO:0000256" key="7">
    <source>
        <dbReference type="ARBA" id="ARBA00023065"/>
    </source>
</evidence>
<evidence type="ECO:0000256" key="3">
    <source>
        <dbReference type="ARBA" id="ARBA00022449"/>
    </source>
</evidence>
<keyword evidence="4 10" id="KW-0812">Transmembrane</keyword>
<dbReference type="GO" id="GO:0015297">
    <property type="term" value="F:antiporter activity"/>
    <property type="evidence" value="ECO:0007669"/>
    <property type="project" value="UniProtKB-KW"/>
</dbReference>
<dbReference type="GeneID" id="56067254"/>
<sequence>MELEQIFISVVILLAVARLLGELFRRFKQPALGGELLAGIILGPTIFGIIIPDENLELISTIAIFFIMLFIGLEMDLRELKKTGKYAFVISVLSLIIPFFIGFQISILFGSSLVQSLFMGLLLSVTSVPVSAIILLELGILKTKIGNTVMSVAVVDDIISLVILAVILQIHVTGNTILDVIDIGLSVIPMLIYIVGIIFLAFAIHKFNYWFPHRLELFFTKAKTREATFGILIIMTIALSLLAQLAGLHFIIGTFFAGLIFSGKILGKREADKSYGILSGVTFGFFAPLFFAILGIKFSGQSLEMVLLPLTLLVAFGIFGKTLGGFIGARLCKLSKTESLAIASLLNGRGTVGLAITALAYSIGILDLTLFSVAVAICFITTVLTPIIANPLLKKITTM</sequence>
<evidence type="ECO:0000256" key="4">
    <source>
        <dbReference type="ARBA" id="ARBA00022692"/>
    </source>
</evidence>
<comment type="subcellular location">
    <subcellularLocation>
        <location evidence="1">Membrane</location>
        <topology evidence="1">Multi-pass membrane protein</topology>
    </subcellularLocation>
</comment>
<evidence type="ECO:0000256" key="6">
    <source>
        <dbReference type="ARBA" id="ARBA00023053"/>
    </source>
</evidence>
<dbReference type="PANTHER" id="PTHR43562:SF3">
    <property type="entry name" value="SODIUM ION_PROTON EXCHANGER (EUROFUNG)"/>
    <property type="match status" value="1"/>
</dbReference>
<keyword evidence="9" id="KW-0739">Sodium transport</keyword>
<dbReference type="Pfam" id="PF00999">
    <property type="entry name" value="Na_H_Exchanger"/>
    <property type="match status" value="1"/>
</dbReference>
<dbReference type="InterPro" id="IPR038770">
    <property type="entry name" value="Na+/solute_symporter_sf"/>
</dbReference>
<feature type="transmembrane region" description="Helical" evidence="10">
    <location>
        <begin position="148"/>
        <end position="171"/>
    </location>
</feature>
<evidence type="ECO:0000256" key="2">
    <source>
        <dbReference type="ARBA" id="ARBA00022448"/>
    </source>
</evidence>
<feature type="transmembrane region" description="Helical" evidence="10">
    <location>
        <begin position="116"/>
        <end position="136"/>
    </location>
</feature>
<feature type="transmembrane region" description="Helical" evidence="10">
    <location>
        <begin position="183"/>
        <end position="205"/>
    </location>
</feature>
<evidence type="ECO:0000259" key="11">
    <source>
        <dbReference type="Pfam" id="PF00999"/>
    </source>
</evidence>
<dbReference type="GO" id="GO:1902600">
    <property type="term" value="P:proton transmembrane transport"/>
    <property type="evidence" value="ECO:0007669"/>
    <property type="project" value="InterPro"/>
</dbReference>
<dbReference type="GO" id="GO:0016020">
    <property type="term" value="C:membrane"/>
    <property type="evidence" value="ECO:0007669"/>
    <property type="project" value="UniProtKB-SubCell"/>
</dbReference>
<keyword evidence="8 10" id="KW-0472">Membrane</keyword>
<feature type="transmembrane region" description="Helical" evidence="10">
    <location>
        <begin position="58"/>
        <end position="75"/>
    </location>
</feature>
<keyword evidence="3" id="KW-0050">Antiport</keyword>
<protein>
    <recommendedName>
        <fullName evidence="11">Cation/H+ exchanger transmembrane domain-containing protein</fullName>
    </recommendedName>
</protein>
<keyword evidence="6" id="KW-0915">Sodium</keyword>
<keyword evidence="13" id="KW-1185">Reference proteome</keyword>
<evidence type="ECO:0000256" key="10">
    <source>
        <dbReference type="SAM" id="Phobius"/>
    </source>
</evidence>
<evidence type="ECO:0000256" key="8">
    <source>
        <dbReference type="ARBA" id="ARBA00023136"/>
    </source>
</evidence>
<dbReference type="PANTHER" id="PTHR43562">
    <property type="entry name" value="NAPA-TYPE SODIUM/HYDROGEN ANTIPORTER"/>
    <property type="match status" value="1"/>
</dbReference>
<accession>A0A7D5M3L3</accession>
<dbReference type="AlphaFoldDB" id="A0A7D5M3L3"/>